<feature type="binding site" evidence="14">
    <location>
        <position position="311"/>
    </location>
    <ligand>
        <name>NAD(+)</name>
        <dbReference type="ChEBI" id="CHEBI:57540"/>
    </ligand>
</feature>
<evidence type="ECO:0000256" key="14">
    <source>
        <dbReference type="HAMAP-Rule" id="MF_01588"/>
    </source>
</evidence>
<dbReference type="InterPro" id="IPR001357">
    <property type="entry name" value="BRCT_dom"/>
</dbReference>
<dbReference type="Pfam" id="PF14520">
    <property type="entry name" value="HHH_5"/>
    <property type="match status" value="1"/>
</dbReference>
<keyword evidence="18" id="KW-1185">Reference proteome</keyword>
<dbReference type="InterPro" id="IPR033136">
    <property type="entry name" value="DNA_ligase_CS"/>
</dbReference>
<dbReference type="Gene3D" id="3.40.50.10190">
    <property type="entry name" value="BRCT domain"/>
    <property type="match status" value="1"/>
</dbReference>
<comment type="cofactor">
    <cofactor evidence="14">
        <name>Mg(2+)</name>
        <dbReference type="ChEBI" id="CHEBI:18420"/>
    </cofactor>
    <cofactor evidence="14">
        <name>Mn(2+)</name>
        <dbReference type="ChEBI" id="CHEBI:29035"/>
    </cofactor>
</comment>
<keyword evidence="7 14" id="KW-0227">DNA damage</keyword>
<dbReference type="FunFam" id="1.10.150.20:FF:000006">
    <property type="entry name" value="DNA ligase"/>
    <property type="match status" value="1"/>
</dbReference>
<dbReference type="PROSITE" id="PS01056">
    <property type="entry name" value="DNA_LIGASE_N2"/>
    <property type="match status" value="1"/>
</dbReference>
<dbReference type="SUPFAM" id="SSF50249">
    <property type="entry name" value="Nucleic acid-binding proteins"/>
    <property type="match status" value="1"/>
</dbReference>
<dbReference type="EMBL" id="CP047593">
    <property type="protein sequence ID" value="QHI69966.1"/>
    <property type="molecule type" value="Genomic_DNA"/>
</dbReference>
<dbReference type="Gene3D" id="3.30.470.30">
    <property type="entry name" value="DNA ligase/mRNA capping enzyme"/>
    <property type="match status" value="1"/>
</dbReference>
<dbReference type="InterPro" id="IPR036420">
    <property type="entry name" value="BRCT_dom_sf"/>
</dbReference>
<dbReference type="PANTHER" id="PTHR23389">
    <property type="entry name" value="CHROMOSOME TRANSMISSION FIDELITY FACTOR 18"/>
    <property type="match status" value="1"/>
</dbReference>
<organism evidence="17 18">
    <name type="scientific">Tichowtungia aerotolerans</name>
    <dbReference type="NCBI Taxonomy" id="2697043"/>
    <lineage>
        <taxon>Bacteria</taxon>
        <taxon>Pseudomonadati</taxon>
        <taxon>Kiritimatiellota</taxon>
        <taxon>Tichowtungiia</taxon>
        <taxon>Tichowtungiales</taxon>
        <taxon>Tichowtungiaceae</taxon>
        <taxon>Tichowtungia</taxon>
    </lineage>
</organism>
<feature type="binding site" evidence="14">
    <location>
        <begin position="38"/>
        <end position="42"/>
    </location>
    <ligand>
        <name>NAD(+)</name>
        <dbReference type="ChEBI" id="CHEBI:57540"/>
    </ligand>
</feature>
<proteinExistence type="inferred from homology"/>
<evidence type="ECO:0000256" key="11">
    <source>
        <dbReference type="ARBA" id="ARBA00023204"/>
    </source>
</evidence>
<dbReference type="InterPro" id="IPR041663">
    <property type="entry name" value="DisA/LigA_HHH"/>
</dbReference>
<comment type="function">
    <text evidence="1 14">DNA ligase that catalyzes the formation of phosphodiester linkages between 5'-phosphoryl and 3'-hydroxyl groups in double-stranded DNA using NAD as a coenzyme and as the energy source for the reaction. It is essential for DNA replication and repair of damaged DNA.</text>
</comment>
<keyword evidence="6 14" id="KW-0479">Metal-binding</keyword>
<dbReference type="InterPro" id="IPR001679">
    <property type="entry name" value="DNA_ligase"/>
</dbReference>
<dbReference type="Pfam" id="PF03120">
    <property type="entry name" value="OB_DNA_ligase"/>
    <property type="match status" value="1"/>
</dbReference>
<dbReference type="NCBIfam" id="TIGR00575">
    <property type="entry name" value="dnlj"/>
    <property type="match status" value="1"/>
</dbReference>
<sequence length="678" mass="75180">MSEVLNPTEAQKEIEKLRADIERHNRLYYVEAAPEISDREFDLMLRRLTDLEKQFPELTDPNSPTQRVGGQPIKGFRNAPHAIPMMSLDNLFTREEVEAYAAKHGGPFILEPKIDGISISVRYEHGRFAQALTRGDGERGDDVSSNLKTIRSLPLRLNTDHPPAVFEVRGEVYMTRTGFAELNEQRQEAGLTTFANPRNACAGSMKLLDPREVAKRPLDIVFYATGALDGIDFATHSELLATLKQFGFRTAPFAPTCETGSELWKQIDRLDQMREEFEYEIDGAVIKINDRSRYADLGGTAKFPHWATAYKYPPEQAETTLREITIQIGRTGVLTPVAELEPVQLAGTVVKRATLHNEDEIRRKDIRVGDRVIVEKAGEIIPAIVRVCKRKRTGIEQPFNMHAACEELGINPVKKEGEVAWRIDDLHHPAMLKRWLTHYASRNGMDIDGLGESIVELLVDADLVKSPADLYHLKTPQLLCLEGFKEKKAANLITGIEASKSRPFDRILFALGIRHVGAGSARVLAQNFPNIGKLMDADVQTLEGIRDIGPIVGKSIVDFFQTPENRELVERLQAAGVNFEQTAKGGSDELAGLTFVLTGTMESMSRDEAGEEIRKRGGSVTSSVSKNTDYVVAGAKAGSKRTKAEALGVKVLDETAFLAIIGSAPKKTQSKPGQQELF</sequence>
<dbReference type="InterPro" id="IPR013840">
    <property type="entry name" value="DNAligase_N"/>
</dbReference>
<dbReference type="CDD" id="cd17748">
    <property type="entry name" value="BRCT_DNA_ligase_like"/>
    <property type="match status" value="1"/>
</dbReference>
<evidence type="ECO:0000256" key="15">
    <source>
        <dbReference type="RuleBase" id="RU000618"/>
    </source>
</evidence>
<evidence type="ECO:0000256" key="5">
    <source>
        <dbReference type="ARBA" id="ARBA00022705"/>
    </source>
</evidence>
<evidence type="ECO:0000256" key="2">
    <source>
        <dbReference type="ARBA" id="ARBA00012722"/>
    </source>
</evidence>
<dbReference type="SMART" id="SM00532">
    <property type="entry name" value="LIGANc"/>
    <property type="match status" value="1"/>
</dbReference>
<dbReference type="InterPro" id="IPR012340">
    <property type="entry name" value="NA-bd_OB-fold"/>
</dbReference>
<keyword evidence="9 14" id="KW-0460">Magnesium</keyword>
<evidence type="ECO:0000256" key="1">
    <source>
        <dbReference type="ARBA" id="ARBA00004067"/>
    </source>
</evidence>
<feature type="active site" description="N6-AMP-lysine intermediate" evidence="14">
    <location>
        <position position="113"/>
    </location>
</feature>
<feature type="binding site" evidence="14">
    <location>
        <position position="171"/>
    </location>
    <ligand>
        <name>NAD(+)</name>
        <dbReference type="ChEBI" id="CHEBI:57540"/>
    </ligand>
</feature>
<dbReference type="PANTHER" id="PTHR23389:SF9">
    <property type="entry name" value="DNA LIGASE"/>
    <property type="match status" value="1"/>
</dbReference>
<dbReference type="GO" id="GO:0006281">
    <property type="term" value="P:DNA repair"/>
    <property type="evidence" value="ECO:0007669"/>
    <property type="project" value="UniProtKB-KW"/>
</dbReference>
<feature type="binding site" evidence="14">
    <location>
        <position position="111"/>
    </location>
    <ligand>
        <name>NAD(+)</name>
        <dbReference type="ChEBI" id="CHEBI:57540"/>
    </ligand>
</feature>
<dbReference type="SUPFAM" id="SSF52113">
    <property type="entry name" value="BRCT domain"/>
    <property type="match status" value="1"/>
</dbReference>
<dbReference type="RefSeq" id="WP_160629147.1">
    <property type="nucleotide sequence ID" value="NZ_CP047593.1"/>
</dbReference>
<dbReference type="Pfam" id="PF00533">
    <property type="entry name" value="BRCT"/>
    <property type="match status" value="1"/>
</dbReference>
<keyword evidence="8 14" id="KW-0862">Zinc</keyword>
<feature type="binding site" evidence="14">
    <location>
        <begin position="87"/>
        <end position="88"/>
    </location>
    <ligand>
        <name>NAD(+)</name>
        <dbReference type="ChEBI" id="CHEBI:57540"/>
    </ligand>
</feature>
<protein>
    <recommendedName>
        <fullName evidence="3 14">DNA ligase</fullName>
        <ecNumber evidence="2 14">6.5.1.2</ecNumber>
    </recommendedName>
    <alternativeName>
        <fullName evidence="14">Polydeoxyribonucleotide synthase [NAD(+)]</fullName>
    </alternativeName>
</protein>
<dbReference type="GO" id="GO:0005829">
    <property type="term" value="C:cytosol"/>
    <property type="evidence" value="ECO:0007669"/>
    <property type="project" value="TreeGrafter"/>
</dbReference>
<dbReference type="CDD" id="cd00114">
    <property type="entry name" value="LIGANc"/>
    <property type="match status" value="1"/>
</dbReference>
<evidence type="ECO:0000256" key="8">
    <source>
        <dbReference type="ARBA" id="ARBA00022833"/>
    </source>
</evidence>
<evidence type="ECO:0000313" key="18">
    <source>
        <dbReference type="Proteomes" id="UP000464954"/>
    </source>
</evidence>
<reference evidence="17 18" key="1">
    <citation type="submission" date="2020-01" db="EMBL/GenBank/DDBJ databases">
        <title>Ponticoccus aerotolerans gen. nov., sp. nov., an anaerobic bacterium and proposal of Ponticoccusceae fam. nov., Ponticoccusles ord. nov. and Ponticoccuse classis nov. in the phylum Kiritimatiellaeota.</title>
        <authorList>
            <person name="Zhou L.Y."/>
            <person name="Du Z.J."/>
        </authorList>
    </citation>
    <scope>NUCLEOTIDE SEQUENCE [LARGE SCALE GENOMIC DNA]</scope>
    <source>
        <strain evidence="17 18">S-5007</strain>
    </source>
</reference>
<dbReference type="PROSITE" id="PS01055">
    <property type="entry name" value="DNA_LIGASE_N1"/>
    <property type="match status" value="1"/>
</dbReference>
<evidence type="ECO:0000259" key="16">
    <source>
        <dbReference type="PROSITE" id="PS50172"/>
    </source>
</evidence>
<dbReference type="Gene3D" id="1.10.150.20">
    <property type="entry name" value="5' to 3' exonuclease, C-terminal subdomain"/>
    <property type="match status" value="2"/>
</dbReference>
<dbReference type="HAMAP" id="MF_01588">
    <property type="entry name" value="DNA_ligase_A"/>
    <property type="match status" value="1"/>
</dbReference>
<keyword evidence="4 14" id="KW-0436">Ligase</keyword>
<dbReference type="KEGG" id="taer:GT409_11055"/>
<dbReference type="SUPFAM" id="SSF56091">
    <property type="entry name" value="DNA ligase/mRNA capping enzyme, catalytic domain"/>
    <property type="match status" value="1"/>
</dbReference>
<dbReference type="InterPro" id="IPR004150">
    <property type="entry name" value="NAD_DNA_ligase_OB"/>
</dbReference>
<gene>
    <name evidence="14 17" type="primary">ligA</name>
    <name evidence="17" type="ORF">GT409_11055</name>
</gene>
<dbReference type="Pfam" id="PF01653">
    <property type="entry name" value="DNA_ligase_aden"/>
    <property type="match status" value="1"/>
</dbReference>
<dbReference type="EC" id="6.5.1.2" evidence="2 14"/>
<dbReference type="SUPFAM" id="SSF47781">
    <property type="entry name" value="RuvA domain 2-like"/>
    <property type="match status" value="1"/>
</dbReference>
<dbReference type="GO" id="GO:0006260">
    <property type="term" value="P:DNA replication"/>
    <property type="evidence" value="ECO:0007669"/>
    <property type="project" value="UniProtKB-KW"/>
</dbReference>
<dbReference type="SMART" id="SM00292">
    <property type="entry name" value="BRCT"/>
    <property type="match status" value="1"/>
</dbReference>
<dbReference type="Pfam" id="PF12826">
    <property type="entry name" value="HHH_2"/>
    <property type="match status" value="1"/>
</dbReference>
<evidence type="ECO:0000256" key="13">
    <source>
        <dbReference type="ARBA" id="ARBA00060881"/>
    </source>
</evidence>
<dbReference type="FunFam" id="2.40.50.140:FF:000012">
    <property type="entry name" value="DNA ligase"/>
    <property type="match status" value="1"/>
</dbReference>
<evidence type="ECO:0000256" key="3">
    <source>
        <dbReference type="ARBA" id="ARBA00013308"/>
    </source>
</evidence>
<keyword evidence="5 14" id="KW-0235">DNA replication</keyword>
<dbReference type="GO" id="GO:0003911">
    <property type="term" value="F:DNA ligase (NAD+) activity"/>
    <property type="evidence" value="ECO:0007669"/>
    <property type="project" value="UniProtKB-UniRule"/>
</dbReference>
<name>A0A6P1MED2_9BACT</name>
<dbReference type="Gene3D" id="2.40.50.140">
    <property type="entry name" value="Nucleic acid-binding proteins"/>
    <property type="match status" value="1"/>
</dbReference>
<dbReference type="AlphaFoldDB" id="A0A6P1MED2"/>
<keyword evidence="14" id="KW-0464">Manganese</keyword>
<dbReference type="InterPro" id="IPR010994">
    <property type="entry name" value="RuvA_2-like"/>
</dbReference>
<feature type="binding site" evidence="14">
    <location>
        <position position="405"/>
    </location>
    <ligand>
        <name>Zn(2+)</name>
        <dbReference type="ChEBI" id="CHEBI:29105"/>
    </ligand>
</feature>
<evidence type="ECO:0000256" key="4">
    <source>
        <dbReference type="ARBA" id="ARBA00022598"/>
    </source>
</evidence>
<dbReference type="GO" id="GO:0046872">
    <property type="term" value="F:metal ion binding"/>
    <property type="evidence" value="ECO:0007669"/>
    <property type="project" value="UniProtKB-KW"/>
</dbReference>
<evidence type="ECO:0000313" key="17">
    <source>
        <dbReference type="EMBL" id="QHI69966.1"/>
    </source>
</evidence>
<dbReference type="InterPro" id="IPR013839">
    <property type="entry name" value="DNAligase_adenylation"/>
</dbReference>
<dbReference type="InterPro" id="IPR018239">
    <property type="entry name" value="DNA_ligase_AS"/>
</dbReference>
<dbReference type="Gene3D" id="1.10.287.610">
    <property type="entry name" value="Helix hairpin bin"/>
    <property type="match status" value="1"/>
</dbReference>
<evidence type="ECO:0000256" key="10">
    <source>
        <dbReference type="ARBA" id="ARBA00023027"/>
    </source>
</evidence>
<evidence type="ECO:0000256" key="6">
    <source>
        <dbReference type="ARBA" id="ARBA00022723"/>
    </source>
</evidence>
<feature type="binding site" evidence="14">
    <location>
        <position position="287"/>
    </location>
    <ligand>
        <name>NAD(+)</name>
        <dbReference type="ChEBI" id="CHEBI:57540"/>
    </ligand>
</feature>
<dbReference type="PIRSF" id="PIRSF001604">
    <property type="entry name" value="LigA"/>
    <property type="match status" value="1"/>
</dbReference>
<evidence type="ECO:0000256" key="12">
    <source>
        <dbReference type="ARBA" id="ARBA00034005"/>
    </source>
</evidence>
<dbReference type="PROSITE" id="PS50172">
    <property type="entry name" value="BRCT"/>
    <property type="match status" value="1"/>
</dbReference>
<keyword evidence="11 14" id="KW-0234">DNA repair</keyword>
<feature type="binding site" evidence="14">
    <location>
        <position position="134"/>
    </location>
    <ligand>
        <name>NAD(+)</name>
        <dbReference type="ChEBI" id="CHEBI:57540"/>
    </ligand>
</feature>
<comment type="caution">
    <text evidence="14">Lacks conserved residue(s) required for the propagation of feature annotation.</text>
</comment>
<accession>A0A6P1MED2</accession>
<dbReference type="FunFam" id="1.10.150.20:FF:000007">
    <property type="entry name" value="DNA ligase"/>
    <property type="match status" value="1"/>
</dbReference>
<comment type="catalytic activity">
    <reaction evidence="12 14 15">
        <text>NAD(+) + (deoxyribonucleotide)n-3'-hydroxyl + 5'-phospho-(deoxyribonucleotide)m = (deoxyribonucleotide)n+m + AMP + beta-nicotinamide D-nucleotide.</text>
        <dbReference type="EC" id="6.5.1.2"/>
    </reaction>
</comment>
<comment type="similarity">
    <text evidence="13 14">Belongs to the NAD-dependent DNA ligase family. LigA subfamily.</text>
</comment>
<keyword evidence="10 14" id="KW-0520">NAD</keyword>
<dbReference type="NCBIfam" id="NF005932">
    <property type="entry name" value="PRK07956.1"/>
    <property type="match status" value="1"/>
</dbReference>
<dbReference type="Proteomes" id="UP000464954">
    <property type="component" value="Chromosome"/>
</dbReference>
<feature type="domain" description="BRCT" evidence="16">
    <location>
        <begin position="585"/>
        <end position="661"/>
    </location>
</feature>
<evidence type="ECO:0000256" key="7">
    <source>
        <dbReference type="ARBA" id="ARBA00022763"/>
    </source>
</evidence>
<evidence type="ECO:0000256" key="9">
    <source>
        <dbReference type="ARBA" id="ARBA00022842"/>
    </source>
</evidence>